<evidence type="ECO:0000256" key="1">
    <source>
        <dbReference type="SAM" id="MobiDB-lite"/>
    </source>
</evidence>
<keyword evidence="2" id="KW-0732">Signal</keyword>
<keyword evidence="4" id="KW-1185">Reference proteome</keyword>
<proteinExistence type="predicted"/>
<evidence type="ECO:0000256" key="2">
    <source>
        <dbReference type="SAM" id="SignalP"/>
    </source>
</evidence>
<dbReference type="Proteomes" id="UP000235584">
    <property type="component" value="Chromosome"/>
</dbReference>
<protein>
    <submittedName>
        <fullName evidence="3">Uncharacterized protein</fullName>
    </submittedName>
</protein>
<evidence type="ECO:0000313" key="3">
    <source>
        <dbReference type="EMBL" id="AUN98626.1"/>
    </source>
</evidence>
<feature type="signal peptide" evidence="2">
    <location>
        <begin position="1"/>
        <end position="25"/>
    </location>
</feature>
<dbReference type="PROSITE" id="PS51257">
    <property type="entry name" value="PROKAR_LIPOPROTEIN"/>
    <property type="match status" value="1"/>
</dbReference>
<sequence>MKTLHSLIFTIAAVLILQGCMPQSAGTNRKKTTASSSSTTTGTTTPTFASDEALYWFTSLKVTGTITVNQNSDTVMYLRGSNIHSFLISSDSTTNLPYYQNGKSFCLVGNYGSSNKQLRLRLVPISISNYSTKTTERLFRVDVPSRAENAAACGTASVDGIAGSAAAYSLAEICPTCSGGTYLTSTTLKLFESNVSAGTMSQIATTKVTLSTLAIKVDLSSNSSSPVSSCSTSSCEAKGFDCCIEGQCVKDASIKSSATSDSQYAQAMSEYAVNPLSFINFPNIFNICTNISHTPPSTTTPGTTPQSDAEKRVAQYLADWKCIETAQSSGSYSLCLPGAGETDYKSTKKKLAIACGCPTTYTDDERAIRCPDWGVRPLYKSSIETTANIVDFYCYTPTPENPIGPITNLNVNIPSRSAPHRFYAVDGTSYDDVSKLSSTIIQEGEDFYYLDTANRAAPVNGSYNVNSILGRMNVALSQTQPAKMIAVELGKTYIVSATSGYFTPCTQCAKDSWFQTFSAHPATTGGNGLRASGYTTSRDTYSTNVTLGNYEDTHFGRACYLPVTMIPFSHKKEASLQTQRLNRLKTQATYFVNGYQKDWFGFNKGALIGSFDGVTWFGVGSGRRITATTSKLYLAINASFLDVADRTDTVVNIIPDISASVAADYDFDPTLAISDPKQNQAGTCQQYHQCSTDSDCIAQLGWEYMCADVSQSRTRWPIYDTEAREVNNQEKIGSIFEILAGTTTQGPSGKRCVYRGAGAPCVRDFTALNGQYNQKNLTCAPNFYCAALTTNRFNDEVVRSPNEFDDIFFGMDTNVLGRPLKYVTATKSLTTEVIANIKYNGGTDALGLTSAQVDDMGICRPGRSLSSTASTAHSNPDTQKRADYISQIGSCDSTQTGSSRTVSCPAIGDDLDYVPYNTSSTTLSQLREMQNSCGGEAKHTSTFASAFANIEGGSLQLLQHITQPIMAADACLRRAGSVCHTDLDCGPNKMHEDAVGSMALAYFGGTEAEQNYWRESLICGQGKAAPTLGSSKYYDYELNQNRCCREIGKDFTMFTSGPATIIPENMGTNVNLVTSRLSVTDPKANYRYSRYTASKIAKTTANYPSVSANAEPAKDQWKVINETGSLTCCGGGWIRKFADGTHDWKVKNRLSLETSNFSCLNYRTPLVNADYNGFGDAKDQIVQSTYQREYEYFCKYPGQNGCMQILYRDVSGYQILPPRVYEPSDAENLEPDDTTTVPSWATSAPYSAAGSYNGLPATGYTRLDTSPVGDLESGNYTYKMNQDVPYPPFAYMFTQSPPYDLYTDSNGTKRSLIFFVDKDLDYGVSIYLPAYIPFNVANANANLASATPTISRVYMKYMYDDGRVEAVNITNLRNLNKATCDGVANYPSGSSGQPIDALSTGDYEAWCISANSKTQNRPMMNIKAYTGAAANRQWKYAAVVIDFMPLEKYKQTLDASLGAVTTPGNPYYYLTKLGRLELIGIPQITYEPIYCNGNQNKLVPGIFSSSIQTRAQFNAVANTYTSFNPIASYDEEGNSESESAGIGNQAKRFTYQDKLSHAAIFSSKDFACCMPLGKETSSAAKCCSGTASTVSGKLICKLPSGTDLNVYFNKFVSSEGVGSDQPGGGLLISSETSETEVDFNAYTGEPKMRASTFQKLEALGAAYCQSGVVQNGGSFGQFPPEPYSGYYTTSGETINYPMSIVDSIVDSVEGDTAAGKFPFDNGYRWDHHYYCK</sequence>
<feature type="chain" id="PRO_5044345391" evidence="2">
    <location>
        <begin position="26"/>
        <end position="1732"/>
    </location>
</feature>
<reference evidence="3 4" key="1">
    <citation type="submission" date="2018-01" db="EMBL/GenBank/DDBJ databases">
        <title>Complete genome sequence of Bacteriovorax stolpii DSM12778.</title>
        <authorList>
            <person name="Tang B."/>
            <person name="Chang J."/>
        </authorList>
    </citation>
    <scope>NUCLEOTIDE SEQUENCE [LARGE SCALE GENOMIC DNA]</scope>
    <source>
        <strain evidence="3 4">DSM 12778</strain>
    </source>
</reference>
<name>A0A2K9NSX2_BACTC</name>
<dbReference type="EMBL" id="CP025704">
    <property type="protein sequence ID" value="AUN98626.1"/>
    <property type="molecule type" value="Genomic_DNA"/>
</dbReference>
<feature type="region of interest" description="Disordered" evidence="1">
    <location>
        <begin position="24"/>
        <end position="44"/>
    </location>
</feature>
<dbReference type="KEGG" id="bsto:C0V70_11040"/>
<evidence type="ECO:0000313" key="4">
    <source>
        <dbReference type="Proteomes" id="UP000235584"/>
    </source>
</evidence>
<accession>A0A2K9NSX2</accession>
<gene>
    <name evidence="3" type="ORF">C0V70_11040</name>
</gene>
<dbReference type="RefSeq" id="WP_102243917.1">
    <property type="nucleotide sequence ID" value="NZ_CP025704.1"/>
</dbReference>
<organism evidence="3 4">
    <name type="scientific">Bacteriovorax stolpii</name>
    <name type="common">Bdellovibrio stolpii</name>
    <dbReference type="NCBI Taxonomy" id="960"/>
    <lineage>
        <taxon>Bacteria</taxon>
        <taxon>Pseudomonadati</taxon>
        <taxon>Bdellovibrionota</taxon>
        <taxon>Bacteriovoracia</taxon>
        <taxon>Bacteriovoracales</taxon>
        <taxon>Bacteriovoracaceae</taxon>
        <taxon>Bacteriovorax</taxon>
    </lineage>
</organism>
<feature type="compositionally biased region" description="Low complexity" evidence="1">
    <location>
        <begin position="33"/>
        <end position="44"/>
    </location>
</feature>